<evidence type="ECO:0000313" key="6">
    <source>
        <dbReference type="Proteomes" id="UP001240984"/>
    </source>
</evidence>
<dbReference type="Pfam" id="PF00012">
    <property type="entry name" value="HSP70"/>
    <property type="match status" value="1"/>
</dbReference>
<feature type="transmembrane region" description="Helical" evidence="4">
    <location>
        <begin position="497"/>
        <end position="517"/>
    </location>
</feature>
<feature type="transmembrane region" description="Helical" evidence="4">
    <location>
        <begin position="561"/>
        <end position="584"/>
    </location>
</feature>
<reference evidence="5 6" key="1">
    <citation type="submission" date="2023-07" db="EMBL/GenBank/DDBJ databases">
        <title>Sequencing the genomes of 1000 actinobacteria strains.</title>
        <authorList>
            <person name="Klenk H.-P."/>
        </authorList>
    </citation>
    <scope>NUCLEOTIDE SEQUENCE [LARGE SCALE GENOMIC DNA]</scope>
    <source>
        <strain evidence="5 6">DSM 44710</strain>
    </source>
</reference>
<evidence type="ECO:0000256" key="4">
    <source>
        <dbReference type="SAM" id="Phobius"/>
    </source>
</evidence>
<keyword evidence="3" id="KW-0143">Chaperone</keyword>
<dbReference type="Proteomes" id="UP001240984">
    <property type="component" value="Unassembled WGS sequence"/>
</dbReference>
<keyword evidence="4" id="KW-1133">Transmembrane helix</keyword>
<comment type="caution">
    <text evidence="5">The sequence shown here is derived from an EMBL/GenBank/DDBJ whole genome shotgun (WGS) entry which is preliminary data.</text>
</comment>
<dbReference type="Gene3D" id="3.30.420.40">
    <property type="match status" value="2"/>
</dbReference>
<name>A0ABT9MNM3_9ACTN</name>
<organism evidence="5 6">
    <name type="scientific">Catenuloplanes nepalensis</name>
    <dbReference type="NCBI Taxonomy" id="587533"/>
    <lineage>
        <taxon>Bacteria</taxon>
        <taxon>Bacillati</taxon>
        <taxon>Actinomycetota</taxon>
        <taxon>Actinomycetes</taxon>
        <taxon>Micromonosporales</taxon>
        <taxon>Micromonosporaceae</taxon>
        <taxon>Catenuloplanes</taxon>
    </lineage>
</organism>
<keyword evidence="4" id="KW-0472">Membrane</keyword>
<feature type="transmembrane region" description="Helical" evidence="4">
    <location>
        <begin position="422"/>
        <end position="442"/>
    </location>
</feature>
<keyword evidence="1" id="KW-0547">Nucleotide-binding</keyword>
<dbReference type="RefSeq" id="WP_306827817.1">
    <property type="nucleotide sequence ID" value="NZ_JAUSRA010000001.1"/>
</dbReference>
<feature type="transmembrane region" description="Helical" evidence="4">
    <location>
        <begin position="591"/>
        <end position="607"/>
    </location>
</feature>
<dbReference type="InterPro" id="IPR043129">
    <property type="entry name" value="ATPase_NBD"/>
</dbReference>
<keyword evidence="2" id="KW-0067">ATP-binding</keyword>
<sequence>MPALTAHLCIDYGTATTTALLSTPDGRWQPVVIDGTTTIPSGIWLDTTTNTLLTGAAAVDAARVQPDAWLAAPLRHLGSGPVPVAGTLLDPVEAVAAVFRTVAGQATGLAGAPIGGLTLVVPCWWGPHRRHQLRLAAGKAGLPEPRLIADAAAIATHWAAWSATPVEPGTCTLVINAGASGLTLAVAQHADDGVHLLAHHTIPHTDAAHIDTTLAELAVARAGGGAKLWEWLAAPEHAVERHQLLDAVRAAKESLGRQAARAAIVLPEPYPPVVLDQDALSAAAAGLREQLPGAVAQVLAAADTRGEDLTVLLLAGGHAALPGIAETAREATGLPLISISRPDATVDGAMRIAAPQIAQMQAAVVPDVPAPQVKYKLRSLGAPILLAVAALVMLTHTLETAWTRDNGGVPYAAFVELPRLGVSGLLIAFAGWSNGTSIAYLLHTAATTAGELAASTRIARRALLTAAAATLALAAAFGVAASAHFNLYQDTFPRWPILFALPVVVLTAAAGLLISRIPPADIPTWVRDCRTPIAATLIAALGIIINGAATSGTVPDVLEAVVSLATVERLGVAILGIGIALTIVYTRTARLITGSGLAIAFAVLYTFRTRDYYIWAFTTIFMWWVLTTLVHTVRTASPALDARIRLLLK</sequence>
<evidence type="ECO:0000256" key="1">
    <source>
        <dbReference type="ARBA" id="ARBA00022741"/>
    </source>
</evidence>
<evidence type="ECO:0000256" key="2">
    <source>
        <dbReference type="ARBA" id="ARBA00022840"/>
    </source>
</evidence>
<feature type="transmembrane region" description="Helical" evidence="4">
    <location>
        <begin position="613"/>
        <end position="633"/>
    </location>
</feature>
<evidence type="ECO:0000313" key="5">
    <source>
        <dbReference type="EMBL" id="MDP9792931.1"/>
    </source>
</evidence>
<protein>
    <recommendedName>
        <fullName evidence="7">Hsp70 protein</fullName>
    </recommendedName>
</protein>
<evidence type="ECO:0008006" key="7">
    <source>
        <dbReference type="Google" id="ProtNLM"/>
    </source>
</evidence>
<dbReference type="EMBL" id="JAUSRA010000001">
    <property type="protein sequence ID" value="MDP9792931.1"/>
    <property type="molecule type" value="Genomic_DNA"/>
</dbReference>
<feature type="transmembrane region" description="Helical" evidence="4">
    <location>
        <begin position="463"/>
        <end position="485"/>
    </location>
</feature>
<evidence type="ECO:0000256" key="3">
    <source>
        <dbReference type="ARBA" id="ARBA00023186"/>
    </source>
</evidence>
<accession>A0ABT9MNM3</accession>
<keyword evidence="6" id="KW-1185">Reference proteome</keyword>
<dbReference type="Gene3D" id="3.90.640.10">
    <property type="entry name" value="Actin, Chain A, domain 4"/>
    <property type="match status" value="1"/>
</dbReference>
<feature type="transmembrane region" description="Helical" evidence="4">
    <location>
        <begin position="529"/>
        <end position="549"/>
    </location>
</feature>
<dbReference type="SUPFAM" id="SSF53067">
    <property type="entry name" value="Actin-like ATPase domain"/>
    <property type="match status" value="2"/>
</dbReference>
<keyword evidence="4" id="KW-0812">Transmembrane</keyword>
<gene>
    <name evidence="5" type="ORF">J2S43_001443</name>
</gene>
<dbReference type="InterPro" id="IPR013126">
    <property type="entry name" value="Hsp_70_fam"/>
</dbReference>
<proteinExistence type="predicted"/>